<proteinExistence type="predicted"/>
<organism evidence="2 3">
    <name type="scientific">Cesiribacter andamanensis AMV16</name>
    <dbReference type="NCBI Taxonomy" id="1279009"/>
    <lineage>
        <taxon>Bacteria</taxon>
        <taxon>Pseudomonadati</taxon>
        <taxon>Bacteroidota</taxon>
        <taxon>Cytophagia</taxon>
        <taxon>Cytophagales</taxon>
        <taxon>Cesiribacteraceae</taxon>
        <taxon>Cesiribacter</taxon>
    </lineage>
</organism>
<dbReference type="AlphaFoldDB" id="M7N7H6"/>
<reference evidence="2 3" key="1">
    <citation type="journal article" date="2013" name="Genome Announc.">
        <title>Draft Genome Sequence of Cesiribacter andamanensis Strain AMV16T, Isolated from a Soil Sample from a Mud Volcano in the Andaman Islands, India.</title>
        <authorList>
            <person name="Shivaji S."/>
            <person name="Ara S."/>
            <person name="Begum Z."/>
            <person name="Srinivas T.N."/>
            <person name="Singh A."/>
            <person name="Kumar Pinnaka A."/>
        </authorList>
    </citation>
    <scope>NUCLEOTIDE SEQUENCE [LARGE SCALE GENOMIC DNA]</scope>
    <source>
        <strain evidence="2 3">AMV16</strain>
    </source>
</reference>
<protein>
    <recommendedName>
        <fullName evidence="4">Gliding motility-associated C-terminal domain-containing protein</fullName>
    </recommendedName>
</protein>
<comment type="caution">
    <text evidence="2">The sequence shown here is derived from an EMBL/GenBank/DDBJ whole genome shotgun (WGS) entry which is preliminary data.</text>
</comment>
<dbReference type="RefSeq" id="WP_009195061.1">
    <property type="nucleotide sequence ID" value="NZ_AODQ01000032.1"/>
</dbReference>
<accession>M7N7H6</accession>
<dbReference type="Proteomes" id="UP000011910">
    <property type="component" value="Unassembled WGS sequence"/>
</dbReference>
<name>M7N7H6_9BACT</name>
<evidence type="ECO:0000313" key="3">
    <source>
        <dbReference type="Proteomes" id="UP000011910"/>
    </source>
</evidence>
<feature type="signal peptide" evidence="1">
    <location>
        <begin position="1"/>
        <end position="21"/>
    </location>
</feature>
<gene>
    <name evidence="2" type="ORF">ADICEAN_01664</name>
</gene>
<evidence type="ECO:0008006" key="4">
    <source>
        <dbReference type="Google" id="ProtNLM"/>
    </source>
</evidence>
<evidence type="ECO:0000256" key="1">
    <source>
        <dbReference type="SAM" id="SignalP"/>
    </source>
</evidence>
<dbReference type="Pfam" id="PF13585">
    <property type="entry name" value="CHU_C"/>
    <property type="match status" value="1"/>
</dbReference>
<evidence type="ECO:0000313" key="2">
    <source>
        <dbReference type="EMBL" id="EMR03186.1"/>
    </source>
</evidence>
<dbReference type="OrthoDB" id="631648at2"/>
<dbReference type="NCBIfam" id="TIGR04131">
    <property type="entry name" value="Bac_Flav_CTERM"/>
    <property type="match status" value="1"/>
</dbReference>
<dbReference type="eggNOG" id="COG3291">
    <property type="taxonomic scope" value="Bacteria"/>
</dbReference>
<keyword evidence="3" id="KW-1185">Reference proteome</keyword>
<dbReference type="InterPro" id="IPR026341">
    <property type="entry name" value="T9SS_type_B"/>
</dbReference>
<feature type="chain" id="PRO_5004081732" description="Gliding motility-associated C-terminal domain-containing protein" evidence="1">
    <location>
        <begin position="22"/>
        <end position="634"/>
    </location>
</feature>
<dbReference type="STRING" id="1279009.ADICEAN_01664"/>
<keyword evidence="1" id="KW-0732">Signal</keyword>
<dbReference type="EMBL" id="AODQ01000032">
    <property type="protein sequence ID" value="EMR03186.1"/>
    <property type="molecule type" value="Genomic_DNA"/>
</dbReference>
<sequence>MRADSAYITFLLLLLCGLAGAQTPSPKGRYTVDYTRGCAPLTITLTDNTGALITYLLRNKDTDTFIGEYPGGATTTIPLPEAATYTVTQVAELEDGADPRDAMDILVFPPTNPDFLLFACSNLGARVEILDRQYDYYEVQFGSTPPVRADAGTSYAASGQFTTAGSHTVVVRGRYENSPNTCGSTTKSITARTALPAPLLSALRWNPEKDSVALQFSLEPQVRYRLERLSAASGSYEPLFLLRGEATDTLLYQADAATNWYCYRIRALDACSGTPAASSQELCTAAFAVAAGEGVNTITYSTNPSFSGELQLLNAMGTVLHSSAGPGGSFQDANLICGQQYCYQLRLQPQGAPAGTFSTSTPLCVTARRTQPLPPLQNIATYWLSSQLVVLPQQGPGIGPLQYSLQNSGGARLHEGVGDSLLYTTTAAAACYRLSYADGCGNQASAATPFCPLYLSRQAGEPDAFVPMWTPYEGYRQGVQEYVVQELDGADRVLNEWSAGTATRYDGFALFTPADVGRRFRIMALPAEEGLRPSYSNTLAFELSMEAHFPNAFSPNGDGLNDEFKVLGKFVEKASLWVYNRWGELIFHSEDKEQGWDGTLGGKDSPAGPYVYKALVQTSDGRQRTLRGTVVLTR</sequence>